<evidence type="ECO:0000313" key="2">
    <source>
        <dbReference type="Proteomes" id="UP000789901"/>
    </source>
</evidence>
<reference evidence="1 2" key="1">
    <citation type="submission" date="2021-06" db="EMBL/GenBank/DDBJ databases">
        <authorList>
            <person name="Kallberg Y."/>
            <person name="Tangrot J."/>
            <person name="Rosling A."/>
        </authorList>
    </citation>
    <scope>NUCLEOTIDE SEQUENCE [LARGE SCALE GENOMIC DNA]</scope>
    <source>
        <strain evidence="1 2">120-4 pot B 10/14</strain>
    </source>
</reference>
<protein>
    <submittedName>
        <fullName evidence="1">26979_t:CDS:1</fullName>
    </submittedName>
</protein>
<keyword evidence="2" id="KW-1185">Reference proteome</keyword>
<gene>
    <name evidence="1" type="ORF">GMARGA_LOCUS38254</name>
</gene>
<feature type="non-terminal residue" evidence="1">
    <location>
        <position position="1"/>
    </location>
</feature>
<name>A0ABN7X4U4_GIGMA</name>
<organism evidence="1 2">
    <name type="scientific">Gigaspora margarita</name>
    <dbReference type="NCBI Taxonomy" id="4874"/>
    <lineage>
        <taxon>Eukaryota</taxon>
        <taxon>Fungi</taxon>
        <taxon>Fungi incertae sedis</taxon>
        <taxon>Mucoromycota</taxon>
        <taxon>Glomeromycotina</taxon>
        <taxon>Glomeromycetes</taxon>
        <taxon>Diversisporales</taxon>
        <taxon>Gigasporaceae</taxon>
        <taxon>Gigaspora</taxon>
    </lineage>
</organism>
<evidence type="ECO:0000313" key="1">
    <source>
        <dbReference type="EMBL" id="CAG8846627.1"/>
    </source>
</evidence>
<accession>A0ABN7X4U4</accession>
<dbReference type="Proteomes" id="UP000789901">
    <property type="component" value="Unassembled WGS sequence"/>
</dbReference>
<proteinExistence type="predicted"/>
<comment type="caution">
    <text evidence="1">The sequence shown here is derived from an EMBL/GenBank/DDBJ whole genome shotgun (WGS) entry which is preliminary data.</text>
</comment>
<dbReference type="EMBL" id="CAJVQB010084301">
    <property type="protein sequence ID" value="CAG8846627.1"/>
    <property type="molecule type" value="Genomic_DNA"/>
</dbReference>
<sequence>EMKQLKVAFQFWNEKNNNNLSYISLMGSDKLKILQNFNLTKVFQLTTQAVQVQNLWNQFYKLYNLMQNKKTTGRVFRAKAQNWLTFFLAPSQDIHNNFGLAIFSCSAIEKKNYIQVCQYFQSTLKDGGHENSRRSAIIEILEHENQ</sequence>